<comment type="caution">
    <text evidence="2">The sequence shown here is derived from an EMBL/GenBank/DDBJ whole genome shotgun (WGS) entry which is preliminary data.</text>
</comment>
<keyword evidence="3" id="KW-1185">Reference proteome</keyword>
<name>A0A549YI01_9BACI</name>
<feature type="transmembrane region" description="Helical" evidence="1">
    <location>
        <begin position="127"/>
        <end position="146"/>
    </location>
</feature>
<feature type="transmembrane region" description="Helical" evidence="1">
    <location>
        <begin position="66"/>
        <end position="85"/>
    </location>
</feature>
<feature type="transmembrane region" description="Helical" evidence="1">
    <location>
        <begin position="97"/>
        <end position="115"/>
    </location>
</feature>
<proteinExistence type="predicted"/>
<evidence type="ECO:0000313" key="3">
    <source>
        <dbReference type="Proteomes" id="UP000319280"/>
    </source>
</evidence>
<reference evidence="2 3" key="1">
    <citation type="submission" date="2019-07" db="EMBL/GenBank/DDBJ databases">
        <title>Genomic analysis of Lentibacillus sp. NKC851-2.</title>
        <authorList>
            <person name="Oh Y.J."/>
        </authorList>
    </citation>
    <scope>NUCLEOTIDE SEQUENCE [LARGE SCALE GENOMIC DNA]</scope>
    <source>
        <strain evidence="2 3">NKC851-2</strain>
    </source>
</reference>
<dbReference type="AlphaFoldDB" id="A0A549YI01"/>
<dbReference type="Proteomes" id="UP000319280">
    <property type="component" value="Unassembled WGS sequence"/>
</dbReference>
<gene>
    <name evidence="2" type="ORF">FH966_07180</name>
</gene>
<organism evidence="2 3">
    <name type="scientific">Lentibacillus cibarius</name>
    <dbReference type="NCBI Taxonomy" id="2583219"/>
    <lineage>
        <taxon>Bacteria</taxon>
        <taxon>Bacillati</taxon>
        <taxon>Bacillota</taxon>
        <taxon>Bacilli</taxon>
        <taxon>Bacillales</taxon>
        <taxon>Bacillaceae</taxon>
        <taxon>Lentibacillus</taxon>
    </lineage>
</organism>
<keyword evidence="1" id="KW-0472">Membrane</keyword>
<keyword evidence="1" id="KW-0812">Transmembrane</keyword>
<keyword evidence="1" id="KW-1133">Transmembrane helix</keyword>
<accession>A0A549YI01</accession>
<dbReference type="EMBL" id="VJMZ01000001">
    <property type="protein sequence ID" value="TRM11494.1"/>
    <property type="molecule type" value="Genomic_DNA"/>
</dbReference>
<protein>
    <submittedName>
        <fullName evidence="2">Uncharacterized protein</fullName>
    </submittedName>
</protein>
<evidence type="ECO:0000313" key="2">
    <source>
        <dbReference type="EMBL" id="TRM11494.1"/>
    </source>
</evidence>
<dbReference type="RefSeq" id="WP_142790620.1">
    <property type="nucleotide sequence ID" value="NZ_VJMZ01000001.1"/>
</dbReference>
<sequence>MNRNNKHEKLFWSIALPGFGQILNGKFLKGFLFIALEFLVNVQSNFNEVILLSFHGEIEKAIQQTNYGWLMFYPCLYFFAMWDAYKDAGGGKKPYSFLPFVFSAYFVTVGTIYSSKLTLFGVLLGPIWLPILSVIPGVGFTLKWFIHKIAKGKSPDKLYATNGRVN</sequence>
<evidence type="ECO:0000256" key="1">
    <source>
        <dbReference type="SAM" id="Phobius"/>
    </source>
</evidence>